<dbReference type="EMBL" id="JACIBY010000005">
    <property type="protein sequence ID" value="MBB3838748.1"/>
    <property type="molecule type" value="Genomic_DNA"/>
</dbReference>
<evidence type="ECO:0008006" key="3">
    <source>
        <dbReference type="Google" id="ProtNLM"/>
    </source>
</evidence>
<dbReference type="InterPro" id="IPR025345">
    <property type="entry name" value="DUF4249"/>
</dbReference>
<protein>
    <recommendedName>
        <fullName evidence="3">DUF4249 domain-containing protein</fullName>
    </recommendedName>
</protein>
<dbReference type="AlphaFoldDB" id="A0A7W5ZKX0"/>
<dbReference type="Proteomes" id="UP000541352">
    <property type="component" value="Unassembled WGS sequence"/>
</dbReference>
<comment type="caution">
    <text evidence="1">The sequence shown here is derived from an EMBL/GenBank/DDBJ whole genome shotgun (WGS) entry which is preliminary data.</text>
</comment>
<reference evidence="1 2" key="1">
    <citation type="submission" date="2020-08" db="EMBL/GenBank/DDBJ databases">
        <title>Genomic Encyclopedia of Type Strains, Phase IV (KMG-IV): sequencing the most valuable type-strain genomes for metagenomic binning, comparative biology and taxonomic classification.</title>
        <authorList>
            <person name="Goeker M."/>
        </authorList>
    </citation>
    <scope>NUCLEOTIDE SEQUENCE [LARGE SCALE GENOMIC DNA]</scope>
    <source>
        <strain evidence="1 2">DSM 17976</strain>
    </source>
</reference>
<dbReference type="RefSeq" id="WP_183974449.1">
    <property type="nucleotide sequence ID" value="NZ_JACIBY010000005.1"/>
</dbReference>
<evidence type="ECO:0000313" key="2">
    <source>
        <dbReference type="Proteomes" id="UP000541352"/>
    </source>
</evidence>
<gene>
    <name evidence="1" type="ORF">FHS57_002754</name>
</gene>
<accession>A0A7W5ZKX0</accession>
<evidence type="ECO:0000313" key="1">
    <source>
        <dbReference type="EMBL" id="MBB3838748.1"/>
    </source>
</evidence>
<sequence length="310" mass="34910">MKHIHIFGLILFALGFYSCETLVNDVDPDRLPRTDRKLVVHGYLSPQDTLIAIKVYYSTQVVGNDPYLTGNGLPIPLANASVTLSTQGKSAKLSFNSELNAYTIKPSEFPILEGQTYTLKVERDDQVAESSCTVPRAVAIQQVLQDSVERSTSNPAITPPKDYLYTLVWKDLVGQKNYYRVAGYVYLTQRTQTSQGKFIDNPNFSNLSFRDNNRSREFLDDQDADGAQITSGSGRFFNYYSSINTNSPFTLHFVEVSLIHCEKTYYDYHQAIQNFDRDNPFAEPSLIPSNIKNGLGCFAAYNRSSVVIKK</sequence>
<proteinExistence type="predicted"/>
<keyword evidence="2" id="KW-1185">Reference proteome</keyword>
<name>A0A7W5ZKX0_9BACT</name>
<dbReference type="PROSITE" id="PS51257">
    <property type="entry name" value="PROKAR_LIPOPROTEIN"/>
    <property type="match status" value="1"/>
</dbReference>
<dbReference type="Pfam" id="PF14054">
    <property type="entry name" value="DUF4249"/>
    <property type="match status" value="1"/>
</dbReference>
<organism evidence="1 2">
    <name type="scientific">Runella defluvii</name>
    <dbReference type="NCBI Taxonomy" id="370973"/>
    <lineage>
        <taxon>Bacteria</taxon>
        <taxon>Pseudomonadati</taxon>
        <taxon>Bacteroidota</taxon>
        <taxon>Cytophagia</taxon>
        <taxon>Cytophagales</taxon>
        <taxon>Spirosomataceae</taxon>
        <taxon>Runella</taxon>
    </lineage>
</organism>